<gene>
    <name evidence="11" type="ORF">PAL_GLEAN10020254</name>
</gene>
<comment type="catalytic activity">
    <reaction evidence="9">
        <text>D-glyceraldehyde 3-phosphate + phosphate + NAD(+) = (2R)-3-phospho-glyceroyl phosphate + NADH + H(+)</text>
        <dbReference type="Rhea" id="RHEA:10300"/>
        <dbReference type="ChEBI" id="CHEBI:15378"/>
        <dbReference type="ChEBI" id="CHEBI:43474"/>
        <dbReference type="ChEBI" id="CHEBI:57540"/>
        <dbReference type="ChEBI" id="CHEBI:57604"/>
        <dbReference type="ChEBI" id="CHEBI:57945"/>
        <dbReference type="ChEBI" id="CHEBI:59776"/>
        <dbReference type="EC" id="1.2.1.12"/>
    </reaction>
</comment>
<feature type="domain" description="Glyceraldehyde 3-phosphate dehydrogenase NAD(P) binding" evidence="10">
    <location>
        <begin position="2"/>
        <end position="76"/>
    </location>
</feature>
<keyword evidence="8" id="KW-0324">Glycolysis</keyword>
<evidence type="ECO:0000256" key="9">
    <source>
        <dbReference type="ARBA" id="ARBA00047698"/>
    </source>
</evidence>
<dbReference type="SMART" id="SM00846">
    <property type="entry name" value="Gp_dh_N"/>
    <property type="match status" value="1"/>
</dbReference>
<dbReference type="PANTHER" id="PTHR10836:SF111">
    <property type="entry name" value="GLYCERALDEHYDE-3-PHOSPHATE DEHYDROGENASE"/>
    <property type="match status" value="1"/>
</dbReference>
<dbReference type="GO" id="GO:0051287">
    <property type="term" value="F:NAD binding"/>
    <property type="evidence" value="ECO:0007669"/>
    <property type="project" value="InterPro"/>
</dbReference>
<keyword evidence="6" id="KW-0560">Oxidoreductase</keyword>
<evidence type="ECO:0000256" key="3">
    <source>
        <dbReference type="ARBA" id="ARBA00013119"/>
    </source>
</evidence>
<comment type="pathway">
    <text evidence="1">Carbohydrate degradation; glycolysis; pyruvate from D-glyceraldehyde 3-phosphate: step 1/5.</text>
</comment>
<dbReference type="InterPro" id="IPR020828">
    <property type="entry name" value="GlycerAld_3-P_DH_NAD(P)-bd"/>
</dbReference>
<dbReference type="InParanoid" id="L5KRI2"/>
<evidence type="ECO:0000313" key="12">
    <source>
        <dbReference type="Proteomes" id="UP000010552"/>
    </source>
</evidence>
<reference evidence="12" key="1">
    <citation type="journal article" date="2013" name="Science">
        <title>Comparative analysis of bat genomes provides insight into the evolution of flight and immunity.</title>
        <authorList>
            <person name="Zhang G."/>
            <person name="Cowled C."/>
            <person name="Shi Z."/>
            <person name="Huang Z."/>
            <person name="Bishop-Lilly K.A."/>
            <person name="Fang X."/>
            <person name="Wynne J.W."/>
            <person name="Xiong Z."/>
            <person name="Baker M.L."/>
            <person name="Zhao W."/>
            <person name="Tachedjian M."/>
            <person name="Zhu Y."/>
            <person name="Zhou P."/>
            <person name="Jiang X."/>
            <person name="Ng J."/>
            <person name="Yang L."/>
            <person name="Wu L."/>
            <person name="Xiao J."/>
            <person name="Feng Y."/>
            <person name="Chen Y."/>
            <person name="Sun X."/>
            <person name="Zhang Y."/>
            <person name="Marsh G.A."/>
            <person name="Crameri G."/>
            <person name="Broder C.C."/>
            <person name="Frey K.G."/>
            <person name="Wang L.F."/>
            <person name="Wang J."/>
        </authorList>
    </citation>
    <scope>NUCLEOTIDE SEQUENCE [LARGE SCALE GENOMIC DNA]</scope>
</reference>
<dbReference type="InterPro" id="IPR020831">
    <property type="entry name" value="GlycerAld/Erythrose_P_DH"/>
</dbReference>
<keyword evidence="12" id="KW-1185">Reference proteome</keyword>
<dbReference type="InterPro" id="IPR036291">
    <property type="entry name" value="NAD(P)-bd_dom_sf"/>
</dbReference>
<dbReference type="GO" id="GO:0004365">
    <property type="term" value="F:glyceraldehyde-3-phosphate dehydrogenase (NAD+) (phosphorylating) activity"/>
    <property type="evidence" value="ECO:0007669"/>
    <property type="project" value="UniProtKB-EC"/>
</dbReference>
<dbReference type="GO" id="GO:0006096">
    <property type="term" value="P:glycolytic process"/>
    <property type="evidence" value="ECO:0007669"/>
    <property type="project" value="UniProtKB-KW"/>
</dbReference>
<dbReference type="EC" id="1.2.1.12" evidence="3"/>
<dbReference type="PANTHER" id="PTHR10836">
    <property type="entry name" value="GLYCERALDEHYDE 3-PHOSPHATE DEHYDROGENASE"/>
    <property type="match status" value="1"/>
</dbReference>
<evidence type="ECO:0000256" key="1">
    <source>
        <dbReference type="ARBA" id="ARBA00004869"/>
    </source>
</evidence>
<proteinExistence type="inferred from homology"/>
<dbReference type="EMBL" id="KB030580">
    <property type="protein sequence ID" value="ELK14062.1"/>
    <property type="molecule type" value="Genomic_DNA"/>
</dbReference>
<evidence type="ECO:0000256" key="6">
    <source>
        <dbReference type="ARBA" id="ARBA00023002"/>
    </source>
</evidence>
<accession>L5KRI2</accession>
<dbReference type="AlphaFoldDB" id="L5KRI2"/>
<evidence type="ECO:0000256" key="7">
    <source>
        <dbReference type="ARBA" id="ARBA00023027"/>
    </source>
</evidence>
<name>L5KRI2_PTEAL</name>
<dbReference type="Pfam" id="PF00044">
    <property type="entry name" value="Gp_dh_N"/>
    <property type="match status" value="1"/>
</dbReference>
<evidence type="ECO:0000256" key="2">
    <source>
        <dbReference type="ARBA" id="ARBA00007406"/>
    </source>
</evidence>
<dbReference type="SUPFAM" id="SSF51735">
    <property type="entry name" value="NAD(P)-binding Rossmann-fold domains"/>
    <property type="match status" value="1"/>
</dbReference>
<organism evidence="11 12">
    <name type="scientific">Pteropus alecto</name>
    <name type="common">Black flying fox</name>
    <dbReference type="NCBI Taxonomy" id="9402"/>
    <lineage>
        <taxon>Eukaryota</taxon>
        <taxon>Metazoa</taxon>
        <taxon>Chordata</taxon>
        <taxon>Craniata</taxon>
        <taxon>Vertebrata</taxon>
        <taxon>Euteleostomi</taxon>
        <taxon>Mammalia</taxon>
        <taxon>Eutheria</taxon>
        <taxon>Laurasiatheria</taxon>
        <taxon>Chiroptera</taxon>
        <taxon>Yinpterochiroptera</taxon>
        <taxon>Pteropodoidea</taxon>
        <taxon>Pteropodidae</taxon>
        <taxon>Pteropodinae</taxon>
        <taxon>Pteropus</taxon>
    </lineage>
</organism>
<dbReference type="Proteomes" id="UP000010552">
    <property type="component" value="Unassembled WGS sequence"/>
</dbReference>
<comment type="similarity">
    <text evidence="2">Belongs to the glyceraldehyde-3-phosphate dehydrogenase family.</text>
</comment>
<protein>
    <recommendedName>
        <fullName evidence="4">Glyceraldehyde-3-phosphate dehydrogenase</fullName>
        <ecNumber evidence="3">1.2.1.12</ecNumber>
    </recommendedName>
</protein>
<sequence>MIKVGVNECGRIECLVTRDAFKSGKVVIVAISDPFIDLNYMVYMFQYDSTHGKFNGTVKAENRKFVINGKPASILQD</sequence>
<keyword evidence="7" id="KW-0520">NAD</keyword>
<evidence type="ECO:0000313" key="11">
    <source>
        <dbReference type="EMBL" id="ELK14062.1"/>
    </source>
</evidence>
<dbReference type="Gene3D" id="3.40.50.720">
    <property type="entry name" value="NAD(P)-binding Rossmann-like Domain"/>
    <property type="match status" value="1"/>
</dbReference>
<evidence type="ECO:0000256" key="5">
    <source>
        <dbReference type="ARBA" id="ARBA00022490"/>
    </source>
</evidence>
<evidence type="ECO:0000256" key="8">
    <source>
        <dbReference type="ARBA" id="ARBA00023152"/>
    </source>
</evidence>
<evidence type="ECO:0000259" key="10">
    <source>
        <dbReference type="SMART" id="SM00846"/>
    </source>
</evidence>
<evidence type="ECO:0000256" key="4">
    <source>
        <dbReference type="ARBA" id="ARBA00021022"/>
    </source>
</evidence>
<dbReference type="STRING" id="9402.L5KRI2"/>
<dbReference type="GO" id="GO:0005829">
    <property type="term" value="C:cytosol"/>
    <property type="evidence" value="ECO:0007669"/>
    <property type="project" value="TreeGrafter"/>
</dbReference>
<keyword evidence="5" id="KW-0963">Cytoplasm</keyword>